<evidence type="ECO:0000256" key="1">
    <source>
        <dbReference type="SAM" id="MobiDB-lite"/>
    </source>
</evidence>
<keyword evidence="4" id="KW-1185">Reference proteome</keyword>
<proteinExistence type="predicted"/>
<feature type="region of interest" description="Disordered" evidence="1">
    <location>
        <begin position="25"/>
        <end position="60"/>
    </location>
</feature>
<organism evidence="3 4">
    <name type="scientific">Microbacterium murale</name>
    <dbReference type="NCBI Taxonomy" id="1081040"/>
    <lineage>
        <taxon>Bacteria</taxon>
        <taxon>Bacillati</taxon>
        <taxon>Actinomycetota</taxon>
        <taxon>Actinomycetes</taxon>
        <taxon>Micrococcales</taxon>
        <taxon>Microbacteriaceae</taxon>
        <taxon>Microbacterium</taxon>
    </lineage>
</organism>
<dbReference type="InterPro" id="IPR008687">
    <property type="entry name" value="MobC"/>
</dbReference>
<dbReference type="Proteomes" id="UP000629365">
    <property type="component" value="Unassembled WGS sequence"/>
</dbReference>
<sequence>MSDAICPTDKLLAVLCVVWDHPRGAGKQRPRLHKEPSEGDGLMTRTNEASEAPPRRSRKKAVNFAKRRTLRFSDDEERAVEDVRRALATSSGRDLEEVTFSEALRLLITDKPAVEDAEARALLIDRDATSSSSWSLAAISDRLGYELAPMRNHIARIGGNLNQIAKRINSGDLVTQSELSEALQAVVELRAVPDDIEHRIAVLAGHGLPPRGSA</sequence>
<protein>
    <recommendedName>
        <fullName evidence="2">Bacterial mobilisation domain-containing protein</fullName>
    </recommendedName>
</protein>
<gene>
    <name evidence="3" type="ORF">GCM10007269_19850</name>
</gene>
<comment type="caution">
    <text evidence="3">The sequence shown here is derived from an EMBL/GenBank/DDBJ whole genome shotgun (WGS) entry which is preliminary data.</text>
</comment>
<evidence type="ECO:0000313" key="4">
    <source>
        <dbReference type="Proteomes" id="UP000629365"/>
    </source>
</evidence>
<name>A0ABQ1RPE5_9MICO</name>
<evidence type="ECO:0000313" key="3">
    <source>
        <dbReference type="EMBL" id="GGD76939.1"/>
    </source>
</evidence>
<dbReference type="Pfam" id="PF05713">
    <property type="entry name" value="MobC"/>
    <property type="match status" value="1"/>
</dbReference>
<accession>A0ABQ1RPE5</accession>
<reference evidence="4" key="1">
    <citation type="journal article" date="2019" name="Int. J. Syst. Evol. Microbiol.">
        <title>The Global Catalogue of Microorganisms (GCM) 10K type strain sequencing project: providing services to taxonomists for standard genome sequencing and annotation.</title>
        <authorList>
            <consortium name="The Broad Institute Genomics Platform"/>
            <consortium name="The Broad Institute Genome Sequencing Center for Infectious Disease"/>
            <person name="Wu L."/>
            <person name="Ma J."/>
        </authorList>
    </citation>
    <scope>NUCLEOTIDE SEQUENCE [LARGE SCALE GENOMIC DNA]</scope>
    <source>
        <strain evidence="4">CCM 7640</strain>
    </source>
</reference>
<dbReference type="EMBL" id="BMCM01000003">
    <property type="protein sequence ID" value="GGD76939.1"/>
    <property type="molecule type" value="Genomic_DNA"/>
</dbReference>
<feature type="domain" description="Bacterial mobilisation" evidence="2">
    <location>
        <begin position="154"/>
        <end position="189"/>
    </location>
</feature>
<evidence type="ECO:0000259" key="2">
    <source>
        <dbReference type="Pfam" id="PF05713"/>
    </source>
</evidence>